<feature type="binding site" evidence="8">
    <location>
        <position position="63"/>
    </location>
    <ligand>
        <name>Zn(2+)</name>
        <dbReference type="ChEBI" id="CHEBI:29105"/>
        <label>1</label>
    </ligand>
</feature>
<keyword evidence="10" id="KW-1185">Reference proteome</keyword>
<dbReference type="InterPro" id="IPR050072">
    <property type="entry name" value="Peptidase_M20A"/>
</dbReference>
<protein>
    <recommendedName>
        <fullName evidence="8">Putative [LysW]-lysine hydrolase</fullName>
        <ecNumber evidence="8">3.5.1.130</ecNumber>
    </recommendedName>
</protein>
<dbReference type="InterPro" id="IPR002933">
    <property type="entry name" value="Peptidase_M20"/>
</dbReference>
<dbReference type="GO" id="GO:0050897">
    <property type="term" value="F:cobalt ion binding"/>
    <property type="evidence" value="ECO:0007669"/>
    <property type="project" value="UniProtKB-UniRule"/>
</dbReference>
<comment type="subcellular location">
    <subcellularLocation>
        <location evidence="8">Cytoplasm</location>
    </subcellularLocation>
</comment>
<dbReference type="Pfam" id="PF01546">
    <property type="entry name" value="Peptidase_M20"/>
    <property type="match status" value="1"/>
</dbReference>
<dbReference type="SUPFAM" id="SSF53187">
    <property type="entry name" value="Zn-dependent exopeptidases"/>
    <property type="match status" value="1"/>
</dbReference>
<feature type="active site" description="Proton acceptor" evidence="8">
    <location>
        <position position="120"/>
    </location>
</feature>
<gene>
    <name evidence="8" type="primary">lysK</name>
    <name evidence="9" type="ordered locus">Tter_0317</name>
</gene>
<dbReference type="GO" id="GO:0008270">
    <property type="term" value="F:zinc ion binding"/>
    <property type="evidence" value="ECO:0007669"/>
    <property type="project" value="UniProtKB-UniRule"/>
</dbReference>
<feature type="binding site" evidence="8">
    <location>
        <position position="320"/>
    </location>
    <ligand>
        <name>Zn(2+)</name>
        <dbReference type="ChEBI" id="CHEBI:29105"/>
        <label>2</label>
    </ligand>
</feature>
<dbReference type="Gene3D" id="3.30.70.360">
    <property type="match status" value="1"/>
</dbReference>
<dbReference type="InterPro" id="IPR001261">
    <property type="entry name" value="ArgE/DapE_CS"/>
</dbReference>
<feature type="binding site" evidence="8">
    <location>
        <position position="121"/>
    </location>
    <ligand>
        <name>Zn(2+)</name>
        <dbReference type="ChEBI" id="CHEBI:29105"/>
        <label>2</label>
    </ligand>
</feature>
<evidence type="ECO:0000256" key="8">
    <source>
        <dbReference type="HAMAP-Rule" id="MF_01120"/>
    </source>
</evidence>
<dbReference type="PANTHER" id="PTHR43808:SF28">
    <property type="entry name" value="[LYSW]-LYSINE_[LYSW]-ORNITHINE HYDROLASE"/>
    <property type="match status" value="1"/>
</dbReference>
<feature type="binding site" evidence="8">
    <location>
        <position position="87"/>
    </location>
    <ligand>
        <name>Zn(2+)</name>
        <dbReference type="ChEBI" id="CHEBI:29105"/>
        <label>2</label>
    </ligand>
</feature>
<evidence type="ECO:0000256" key="7">
    <source>
        <dbReference type="ARBA" id="ARBA00023285"/>
    </source>
</evidence>
<dbReference type="EC" id="3.5.1.130" evidence="8"/>
<name>D1CE83_THET1</name>
<dbReference type="OrthoDB" id="9792335at2"/>
<dbReference type="AlphaFoldDB" id="D1CE83"/>
<evidence type="ECO:0000313" key="10">
    <source>
        <dbReference type="Proteomes" id="UP000000323"/>
    </source>
</evidence>
<dbReference type="GO" id="GO:0005737">
    <property type="term" value="C:cytoplasm"/>
    <property type="evidence" value="ECO:0007669"/>
    <property type="project" value="UniProtKB-SubCell"/>
</dbReference>
<keyword evidence="4 8" id="KW-0378">Hydrolase</keyword>
<feature type="binding site" evidence="8">
    <location>
        <position position="87"/>
    </location>
    <ligand>
        <name>Zn(2+)</name>
        <dbReference type="ChEBI" id="CHEBI:29105"/>
        <label>1</label>
    </ligand>
</feature>
<keyword evidence="3 8" id="KW-0479">Metal-binding</keyword>
<dbReference type="STRING" id="525904.Tter_0317"/>
<comment type="similarity">
    <text evidence="8">Belongs to the peptidase M20A family. LysK subfamily.</text>
</comment>
<evidence type="ECO:0000256" key="6">
    <source>
        <dbReference type="ARBA" id="ARBA00023154"/>
    </source>
</evidence>
<evidence type="ECO:0000256" key="3">
    <source>
        <dbReference type="ARBA" id="ARBA00022723"/>
    </source>
</evidence>
<organism evidence="9 10">
    <name type="scientific">Thermobaculum terrenum (strain ATCC BAA-798 / CCMEE 7001 / YNP1)</name>
    <dbReference type="NCBI Taxonomy" id="525904"/>
    <lineage>
        <taxon>Bacteria</taxon>
        <taxon>Bacillati</taxon>
        <taxon>Chloroflexota</taxon>
        <taxon>Chloroflexia</taxon>
        <taxon>Candidatus Thermobaculales</taxon>
        <taxon>Candidatus Thermobaculaceae</taxon>
        <taxon>Thermobaculum</taxon>
    </lineage>
</organism>
<evidence type="ECO:0000256" key="5">
    <source>
        <dbReference type="ARBA" id="ARBA00022833"/>
    </source>
</evidence>
<comment type="catalytic activity">
    <reaction evidence="8">
        <text>[amino-group carrier protein]-C-terminal-gamma-(L-lysyl)-L-glutamate + H2O = [amino-group carrier protein]-C-terminal-L-glutamate + L-lysine</text>
        <dbReference type="Rhea" id="RHEA:48684"/>
        <dbReference type="Rhea" id="RHEA-COMP:9693"/>
        <dbReference type="Rhea" id="RHEA-COMP:9715"/>
        <dbReference type="ChEBI" id="CHEBI:15377"/>
        <dbReference type="ChEBI" id="CHEBI:32551"/>
        <dbReference type="ChEBI" id="CHEBI:78525"/>
        <dbReference type="ChEBI" id="CHEBI:78526"/>
        <dbReference type="EC" id="3.5.1.130"/>
    </reaction>
</comment>
<dbReference type="NCBIfam" id="NF003367">
    <property type="entry name" value="PRK04443.1"/>
    <property type="match status" value="1"/>
</dbReference>
<dbReference type="NCBIfam" id="TIGR01902">
    <property type="entry name" value="dapE-lys-deAc"/>
    <property type="match status" value="1"/>
</dbReference>
<evidence type="ECO:0000256" key="4">
    <source>
        <dbReference type="ARBA" id="ARBA00022801"/>
    </source>
</evidence>
<accession>D1CE83</accession>
<dbReference type="HOGENOM" id="CLU_021802_2_0_0"/>
<dbReference type="eggNOG" id="COG0624">
    <property type="taxonomic scope" value="Bacteria"/>
</dbReference>
<dbReference type="HAMAP" id="MF_01120">
    <property type="entry name" value="LysK"/>
    <property type="match status" value="1"/>
</dbReference>
<dbReference type="KEGG" id="ttr:Tter_0317"/>
<dbReference type="InterPro" id="IPR010175">
    <property type="entry name" value="LysK"/>
</dbReference>
<keyword evidence="7 8" id="KW-0170">Cobalt</keyword>
<dbReference type="Proteomes" id="UP000000323">
    <property type="component" value="Chromosome 1"/>
</dbReference>
<dbReference type="GO" id="GO:0019878">
    <property type="term" value="P:lysine biosynthetic process via aminoadipic acid"/>
    <property type="evidence" value="ECO:0007669"/>
    <property type="project" value="UniProtKB-UniRule"/>
</dbReference>
<comment type="function">
    <text evidence="8">Catalyzes the release of L-lysine from [LysW]-gamma-L-lysine.</text>
</comment>
<comment type="cofactor">
    <cofactor evidence="8">
        <name>Zn(2+)</name>
        <dbReference type="ChEBI" id="CHEBI:29105"/>
    </cofactor>
    <cofactor evidence="8">
        <name>Co(2+)</name>
        <dbReference type="ChEBI" id="CHEBI:48828"/>
    </cofactor>
    <text evidence="8">Binds 2 Zn(2+) or Co(2+) ions per subunit.</text>
</comment>
<keyword evidence="2 8" id="KW-0028">Amino-acid biosynthesis</keyword>
<keyword evidence="6 8" id="KW-0457">Lysine biosynthesis</keyword>
<dbReference type="PROSITE" id="PS00758">
    <property type="entry name" value="ARGE_DAPE_CPG2_1"/>
    <property type="match status" value="1"/>
</dbReference>
<dbReference type="RefSeq" id="WP_012874274.1">
    <property type="nucleotide sequence ID" value="NC_013525.1"/>
</dbReference>
<comment type="pathway">
    <text evidence="8">Amino-acid biosynthesis; L-lysine biosynthesis via AAA pathway; L-lysine from L-alpha-aminoadipate (Thermus route): step 5/5.</text>
</comment>
<evidence type="ECO:0000313" key="9">
    <source>
        <dbReference type="EMBL" id="ACZ41239.1"/>
    </source>
</evidence>
<dbReference type="Gene3D" id="3.40.630.10">
    <property type="entry name" value="Zn peptidases"/>
    <property type="match status" value="2"/>
</dbReference>
<feature type="binding site" evidence="8">
    <location>
        <position position="143"/>
    </location>
    <ligand>
        <name>Zn(2+)</name>
        <dbReference type="ChEBI" id="CHEBI:29105"/>
        <label>1</label>
    </ligand>
</feature>
<evidence type="ECO:0000256" key="2">
    <source>
        <dbReference type="ARBA" id="ARBA00022605"/>
    </source>
</evidence>
<dbReference type="GO" id="GO:0016811">
    <property type="term" value="F:hydrolase activity, acting on carbon-nitrogen (but not peptide) bonds, in linear amides"/>
    <property type="evidence" value="ECO:0007669"/>
    <property type="project" value="UniProtKB-UniRule"/>
</dbReference>
<sequence length="348" mass="38541">MSWQLDILREMLELYSPTGSEDQVSSFLVDLFRSEGLEAYKDEAGNFIGIVGRGQPEIMLLGHIDTVPGKIPVREEDGKLYGRGAVDAKGPMAAFVCAAIQAKRQDGVNATLKVVGAVGEEGDSRGARYLVKNHLPEYLIIGEPSGWDSIVLGYKGSMHVHYVLNKSMSHSAGPERSAAEEALDFWNHVVEFCRELNQEKRVFDQLSPSLRSINTYSDGFISTVEMDINFRLPLAYSPDDLGQRLRDFAGKGKISILYGDPAFKADKNTPLVRAFMQSLRSVGVTPRFKVKTGTSDMNVVAPEWRCPAIAYGPGDSSLDHTPEEHIYISEYEKSIDILVKALKYLEEA</sequence>
<dbReference type="PANTHER" id="PTHR43808">
    <property type="entry name" value="ACETYLORNITHINE DEACETYLASE"/>
    <property type="match status" value="1"/>
</dbReference>
<evidence type="ECO:0000256" key="1">
    <source>
        <dbReference type="ARBA" id="ARBA00022490"/>
    </source>
</evidence>
<feature type="active site" evidence="8">
    <location>
        <position position="65"/>
    </location>
</feature>
<reference evidence="10" key="1">
    <citation type="journal article" date="2010" name="Stand. Genomic Sci.">
        <title>Complete genome sequence of 'Thermobaculum terrenum' type strain (YNP1).</title>
        <authorList>
            <person name="Kiss H."/>
            <person name="Cleland D."/>
            <person name="Lapidus A."/>
            <person name="Lucas S."/>
            <person name="Glavina Del Rio T."/>
            <person name="Nolan M."/>
            <person name="Tice H."/>
            <person name="Han C."/>
            <person name="Goodwin L."/>
            <person name="Pitluck S."/>
            <person name="Liolios K."/>
            <person name="Ivanova N."/>
            <person name="Mavromatis K."/>
            <person name="Ovchinnikova G."/>
            <person name="Pati A."/>
            <person name="Chen A."/>
            <person name="Palaniappan K."/>
            <person name="Land M."/>
            <person name="Hauser L."/>
            <person name="Chang Y."/>
            <person name="Jeffries C."/>
            <person name="Lu M."/>
            <person name="Brettin T."/>
            <person name="Detter J."/>
            <person name="Goker M."/>
            <person name="Tindall B."/>
            <person name="Beck B."/>
            <person name="McDermott T."/>
            <person name="Woyke T."/>
            <person name="Bristow J."/>
            <person name="Eisen J."/>
            <person name="Markowitz V."/>
            <person name="Hugenholtz P."/>
            <person name="Kyrpides N."/>
            <person name="Klenk H."/>
            <person name="Cheng J."/>
        </authorList>
    </citation>
    <scope>NUCLEOTIDE SEQUENCE [LARGE SCALE GENOMIC DNA]</scope>
    <source>
        <strain evidence="10">ATCC BAA-798 / YNP1</strain>
    </source>
</reference>
<proteinExistence type="inferred from homology"/>
<keyword evidence="5 8" id="KW-0862">Zinc</keyword>
<dbReference type="UniPathway" id="UPA00033">
    <property type="reaction ID" value="UER00039"/>
</dbReference>
<dbReference type="EMBL" id="CP001825">
    <property type="protein sequence ID" value="ACZ41239.1"/>
    <property type="molecule type" value="Genomic_DNA"/>
</dbReference>
<keyword evidence="1 8" id="KW-0963">Cytoplasm</keyword>